<feature type="region of interest" description="Disordered" evidence="8">
    <location>
        <begin position="155"/>
        <end position="177"/>
    </location>
</feature>
<feature type="domain" description="C2H2-type" evidence="9">
    <location>
        <begin position="341"/>
        <end position="368"/>
    </location>
</feature>
<keyword evidence="2" id="KW-0479">Metal-binding</keyword>
<feature type="domain" description="C2H2-type" evidence="9">
    <location>
        <begin position="398"/>
        <end position="425"/>
    </location>
</feature>
<evidence type="ECO:0000256" key="6">
    <source>
        <dbReference type="ARBA" id="ARBA00023242"/>
    </source>
</evidence>
<accession>A0A8C6SNZ8</accession>
<feature type="domain" description="C2H2-type" evidence="9">
    <location>
        <begin position="181"/>
        <end position="208"/>
    </location>
</feature>
<protein>
    <recommendedName>
        <fullName evidence="9">C2H2-type domain-containing protein</fullName>
    </recommendedName>
</protein>
<keyword evidence="5" id="KW-0862">Zinc</keyword>
<evidence type="ECO:0000256" key="7">
    <source>
        <dbReference type="PROSITE-ProRule" id="PRU00042"/>
    </source>
</evidence>
<evidence type="ECO:0000256" key="1">
    <source>
        <dbReference type="ARBA" id="ARBA00004123"/>
    </source>
</evidence>
<keyword evidence="11" id="KW-1185">Reference proteome</keyword>
<dbReference type="GO" id="GO:0000981">
    <property type="term" value="F:DNA-binding transcription factor activity, RNA polymerase II-specific"/>
    <property type="evidence" value="ECO:0007669"/>
    <property type="project" value="TreeGrafter"/>
</dbReference>
<dbReference type="GO" id="GO:0008270">
    <property type="term" value="F:zinc ion binding"/>
    <property type="evidence" value="ECO:0007669"/>
    <property type="project" value="UniProtKB-KW"/>
</dbReference>
<dbReference type="PROSITE" id="PS00028">
    <property type="entry name" value="ZINC_FINGER_C2H2_1"/>
    <property type="match status" value="8"/>
</dbReference>
<dbReference type="Pfam" id="PF00096">
    <property type="entry name" value="zf-C2H2"/>
    <property type="match status" value="3"/>
</dbReference>
<dbReference type="FunFam" id="3.30.160.60:FF:001818">
    <property type="entry name" value="GDNF-inducible zinc finger protein 1 isoform X1"/>
    <property type="match status" value="1"/>
</dbReference>
<comment type="subcellular location">
    <subcellularLocation>
        <location evidence="1">Nucleus</location>
    </subcellularLocation>
</comment>
<sequence>MVFTNVKNQPLKRRQNSPHGFSCAYCSSRFLLFSQLQEHFLNAHKPETMDEPLETAPLQQHLSNIQHFEENQSDKSESSQTSKLNRALDGKKSQTDSQMRECPYPCKICNKGYWNKTLLRNHFRKCCRNVAITTQPLEEDVPLRADIDMVLTDSEAENTTEEMEDTEPQNKSSQEKKPAVYQCSECDKSFTDGLLLISHLEDHGREEQEKRLNKCSKCGRTFLNQARLEKHMMIHETVRFICKSCSTELPSQMELETHRKTHHNPSNPYCCRLCLYRFRTRTNLSDHCTEKHPEDIFSCNLCNRNYTLRTSLIRHNRKHHRGEQKESAEKSLSTQIKQKKMICQYCGKTFRFQSALVRHVRVHTGEKPYKCDICSKAFGQRSSFIKHRNEHKEEQGAFKCAECATVFFSLNKLRNHRCRHSDDVPFHCPICRQDFIKMLTNAGTQTTLIHFH</sequence>
<dbReference type="GO" id="GO:0005634">
    <property type="term" value="C:nucleus"/>
    <property type="evidence" value="ECO:0007669"/>
    <property type="project" value="UniProtKB-SubCell"/>
</dbReference>
<dbReference type="SUPFAM" id="SSF57667">
    <property type="entry name" value="beta-beta-alpha zinc fingers"/>
    <property type="match status" value="5"/>
</dbReference>
<keyword evidence="3" id="KW-0677">Repeat</keyword>
<feature type="region of interest" description="Disordered" evidence="8">
    <location>
        <begin position="69"/>
        <end position="97"/>
    </location>
</feature>
<dbReference type="AlphaFoldDB" id="A0A8C6SNZ8"/>
<dbReference type="PROSITE" id="PS50157">
    <property type="entry name" value="ZINC_FINGER_C2H2_2"/>
    <property type="match status" value="8"/>
</dbReference>
<evidence type="ECO:0000313" key="10">
    <source>
        <dbReference type="Ensembl" id="ENSNMLP00000008106.1"/>
    </source>
</evidence>
<dbReference type="Pfam" id="PF13912">
    <property type="entry name" value="zf-C2H2_6"/>
    <property type="match status" value="1"/>
</dbReference>
<dbReference type="Ensembl" id="ENSNMLT00000009224.1">
    <property type="protein sequence ID" value="ENSNMLP00000008106.1"/>
    <property type="gene ID" value="ENSNMLG00000005770.1"/>
</dbReference>
<proteinExistence type="predicted"/>
<feature type="domain" description="C2H2-type" evidence="9">
    <location>
        <begin position="369"/>
        <end position="396"/>
    </location>
</feature>
<evidence type="ECO:0000256" key="3">
    <source>
        <dbReference type="ARBA" id="ARBA00022737"/>
    </source>
</evidence>
<dbReference type="SMART" id="SM00355">
    <property type="entry name" value="ZnF_C2H2"/>
    <property type="match status" value="10"/>
</dbReference>
<dbReference type="Pfam" id="PF13913">
    <property type="entry name" value="zf-C2HC_2"/>
    <property type="match status" value="1"/>
</dbReference>
<evidence type="ECO:0000313" key="11">
    <source>
        <dbReference type="Proteomes" id="UP000694523"/>
    </source>
</evidence>
<feature type="domain" description="C2H2-type" evidence="9">
    <location>
        <begin position="297"/>
        <end position="325"/>
    </location>
</feature>
<dbReference type="Gene3D" id="3.30.160.60">
    <property type="entry name" value="Classic Zinc Finger"/>
    <property type="match status" value="6"/>
</dbReference>
<dbReference type="Proteomes" id="UP000694523">
    <property type="component" value="Unplaced"/>
</dbReference>
<feature type="compositionally biased region" description="Acidic residues" evidence="8">
    <location>
        <begin position="155"/>
        <end position="167"/>
    </location>
</feature>
<evidence type="ECO:0000256" key="2">
    <source>
        <dbReference type="ARBA" id="ARBA00022723"/>
    </source>
</evidence>
<reference evidence="10" key="1">
    <citation type="submission" date="2025-08" db="UniProtKB">
        <authorList>
            <consortium name="Ensembl"/>
        </authorList>
    </citation>
    <scope>IDENTIFICATION</scope>
</reference>
<evidence type="ECO:0000256" key="8">
    <source>
        <dbReference type="SAM" id="MobiDB-lite"/>
    </source>
</evidence>
<keyword evidence="6" id="KW-0539">Nucleus</keyword>
<evidence type="ECO:0000256" key="5">
    <source>
        <dbReference type="ARBA" id="ARBA00022833"/>
    </source>
</evidence>
<evidence type="ECO:0000259" key="9">
    <source>
        <dbReference type="PROSITE" id="PS50157"/>
    </source>
</evidence>
<dbReference type="PANTHER" id="PTHR23226">
    <property type="entry name" value="ZINC FINGER AND SCAN DOMAIN-CONTAINING"/>
    <property type="match status" value="1"/>
</dbReference>
<dbReference type="InterPro" id="IPR013087">
    <property type="entry name" value="Znf_C2H2_type"/>
</dbReference>
<dbReference type="PANTHER" id="PTHR23226:SF416">
    <property type="entry name" value="FI01424P"/>
    <property type="match status" value="1"/>
</dbReference>
<name>A0A8C6SNZ8_9GOBI</name>
<dbReference type="InterPro" id="IPR036236">
    <property type="entry name" value="Znf_C2H2_sf"/>
</dbReference>
<feature type="domain" description="C2H2-type" evidence="9">
    <location>
        <begin position="240"/>
        <end position="268"/>
    </location>
</feature>
<evidence type="ECO:0000256" key="4">
    <source>
        <dbReference type="ARBA" id="ARBA00022771"/>
    </source>
</evidence>
<feature type="domain" description="C2H2-type" evidence="9">
    <location>
        <begin position="213"/>
        <end position="240"/>
    </location>
</feature>
<keyword evidence="4 7" id="KW-0863">Zinc-finger</keyword>
<dbReference type="GO" id="GO:0000978">
    <property type="term" value="F:RNA polymerase II cis-regulatory region sequence-specific DNA binding"/>
    <property type="evidence" value="ECO:0007669"/>
    <property type="project" value="TreeGrafter"/>
</dbReference>
<feature type="domain" description="C2H2-type" evidence="9">
    <location>
        <begin position="21"/>
        <end position="49"/>
    </location>
</feature>
<organism evidence="10 11">
    <name type="scientific">Neogobius melanostomus</name>
    <name type="common">round goby</name>
    <dbReference type="NCBI Taxonomy" id="47308"/>
    <lineage>
        <taxon>Eukaryota</taxon>
        <taxon>Metazoa</taxon>
        <taxon>Chordata</taxon>
        <taxon>Craniata</taxon>
        <taxon>Vertebrata</taxon>
        <taxon>Euteleostomi</taxon>
        <taxon>Actinopterygii</taxon>
        <taxon>Neopterygii</taxon>
        <taxon>Teleostei</taxon>
        <taxon>Neoteleostei</taxon>
        <taxon>Acanthomorphata</taxon>
        <taxon>Gobiaria</taxon>
        <taxon>Gobiiformes</taxon>
        <taxon>Gobioidei</taxon>
        <taxon>Gobiidae</taxon>
        <taxon>Benthophilinae</taxon>
        <taxon>Neogobiini</taxon>
        <taxon>Neogobius</taxon>
    </lineage>
</organism>
<reference evidence="10" key="2">
    <citation type="submission" date="2025-09" db="UniProtKB">
        <authorList>
            <consortium name="Ensembl"/>
        </authorList>
    </citation>
    <scope>IDENTIFICATION</scope>
</reference>
<dbReference type="FunFam" id="3.30.160.60:FF:000176">
    <property type="entry name" value="zinc finger protein 70"/>
    <property type="match status" value="1"/>
</dbReference>